<dbReference type="EMBL" id="JXCE01000704">
    <property type="protein sequence ID" value="KPA36240.1"/>
    <property type="molecule type" value="Genomic_DNA"/>
</dbReference>
<comment type="caution">
    <text evidence="2">The sequence shown here is derived from an EMBL/GenBank/DDBJ whole genome shotgun (WGS) entry which is preliminary data.</text>
</comment>
<evidence type="ECO:0000313" key="3">
    <source>
        <dbReference type="Proteomes" id="UP000037904"/>
    </source>
</evidence>
<feature type="region of interest" description="Disordered" evidence="1">
    <location>
        <begin position="95"/>
        <end position="121"/>
    </location>
</feature>
<evidence type="ECO:0000256" key="1">
    <source>
        <dbReference type="SAM" id="MobiDB-lite"/>
    </source>
</evidence>
<name>A0A0M9ENB7_FUSLA</name>
<protein>
    <submittedName>
        <fullName evidence="2">Uncharacterized protein</fullName>
    </submittedName>
</protein>
<sequence length="121" mass="13445">MSMGKSIIREAGMKIDEDQKMASQNVSFVTVIKLRLTTSLSAAMRTTKQPEANLMTRESFITDIRNSRTPDRDTNLAELMAFLLRVGGEVHIGGSITKDLNSKSAPVIQSPNEKRPPSFKY</sequence>
<dbReference type="OrthoDB" id="5340163at2759"/>
<dbReference type="AlphaFoldDB" id="A0A0M9ENB7"/>
<accession>A0A0M9ENB7</accession>
<proteinExistence type="predicted"/>
<feature type="compositionally biased region" description="Basic and acidic residues" evidence="1">
    <location>
        <begin position="112"/>
        <end position="121"/>
    </location>
</feature>
<organism evidence="2 3">
    <name type="scientific">Fusarium langsethiae</name>
    <dbReference type="NCBI Taxonomy" id="179993"/>
    <lineage>
        <taxon>Eukaryota</taxon>
        <taxon>Fungi</taxon>
        <taxon>Dikarya</taxon>
        <taxon>Ascomycota</taxon>
        <taxon>Pezizomycotina</taxon>
        <taxon>Sordariomycetes</taxon>
        <taxon>Hypocreomycetidae</taxon>
        <taxon>Hypocreales</taxon>
        <taxon>Nectriaceae</taxon>
        <taxon>Fusarium</taxon>
    </lineage>
</organism>
<reference evidence="2 3" key="1">
    <citation type="submission" date="2015-04" db="EMBL/GenBank/DDBJ databases">
        <title>The draft genome sequence of Fusarium langsethiae, a T-2/HT-2 mycotoxin producer.</title>
        <authorList>
            <person name="Lysoe E."/>
            <person name="Divon H.H."/>
            <person name="Terzi V."/>
            <person name="Orru L."/>
            <person name="Lamontanara A."/>
            <person name="Kolseth A.-K."/>
            <person name="Frandsen R.J."/>
            <person name="Nielsen K."/>
            <person name="Thrane U."/>
        </authorList>
    </citation>
    <scope>NUCLEOTIDE SEQUENCE [LARGE SCALE GENOMIC DNA]</scope>
    <source>
        <strain evidence="2 3">Fl201059</strain>
    </source>
</reference>
<keyword evidence="3" id="KW-1185">Reference proteome</keyword>
<feature type="compositionally biased region" description="Polar residues" evidence="1">
    <location>
        <begin position="98"/>
        <end position="111"/>
    </location>
</feature>
<evidence type="ECO:0000313" key="2">
    <source>
        <dbReference type="EMBL" id="KPA36240.1"/>
    </source>
</evidence>
<gene>
    <name evidence="2" type="ORF">FLAG1_11008</name>
</gene>
<dbReference type="Proteomes" id="UP000037904">
    <property type="component" value="Unassembled WGS sequence"/>
</dbReference>